<dbReference type="Proteomes" id="UP001054252">
    <property type="component" value="Unassembled WGS sequence"/>
</dbReference>
<name>A0AAV5LMZ5_9ROSI</name>
<dbReference type="AlphaFoldDB" id="A0AAV5LMZ5"/>
<evidence type="ECO:0000313" key="1">
    <source>
        <dbReference type="EMBL" id="GKV38504.1"/>
    </source>
</evidence>
<dbReference type="EMBL" id="BPVZ01000129">
    <property type="protein sequence ID" value="GKV38504.1"/>
    <property type="molecule type" value="Genomic_DNA"/>
</dbReference>
<organism evidence="1 2">
    <name type="scientific">Rubroshorea leprosula</name>
    <dbReference type="NCBI Taxonomy" id="152421"/>
    <lineage>
        <taxon>Eukaryota</taxon>
        <taxon>Viridiplantae</taxon>
        <taxon>Streptophyta</taxon>
        <taxon>Embryophyta</taxon>
        <taxon>Tracheophyta</taxon>
        <taxon>Spermatophyta</taxon>
        <taxon>Magnoliopsida</taxon>
        <taxon>eudicotyledons</taxon>
        <taxon>Gunneridae</taxon>
        <taxon>Pentapetalae</taxon>
        <taxon>rosids</taxon>
        <taxon>malvids</taxon>
        <taxon>Malvales</taxon>
        <taxon>Dipterocarpaceae</taxon>
        <taxon>Rubroshorea</taxon>
    </lineage>
</organism>
<keyword evidence="2" id="KW-1185">Reference proteome</keyword>
<proteinExistence type="predicted"/>
<reference evidence="1 2" key="1">
    <citation type="journal article" date="2021" name="Commun. Biol.">
        <title>The genome of Shorea leprosula (Dipterocarpaceae) highlights the ecological relevance of drought in aseasonal tropical rainforests.</title>
        <authorList>
            <person name="Ng K.K.S."/>
            <person name="Kobayashi M.J."/>
            <person name="Fawcett J.A."/>
            <person name="Hatakeyama M."/>
            <person name="Paape T."/>
            <person name="Ng C.H."/>
            <person name="Ang C.C."/>
            <person name="Tnah L.H."/>
            <person name="Lee C.T."/>
            <person name="Nishiyama T."/>
            <person name="Sese J."/>
            <person name="O'Brien M.J."/>
            <person name="Copetti D."/>
            <person name="Mohd Noor M.I."/>
            <person name="Ong R.C."/>
            <person name="Putra M."/>
            <person name="Sireger I.Z."/>
            <person name="Indrioko S."/>
            <person name="Kosugi Y."/>
            <person name="Izuno A."/>
            <person name="Isagi Y."/>
            <person name="Lee S.L."/>
            <person name="Shimizu K.K."/>
        </authorList>
    </citation>
    <scope>NUCLEOTIDE SEQUENCE [LARGE SCALE GENOMIC DNA]</scope>
    <source>
        <strain evidence="1">214</strain>
    </source>
</reference>
<accession>A0AAV5LMZ5</accession>
<evidence type="ECO:0000313" key="2">
    <source>
        <dbReference type="Proteomes" id="UP001054252"/>
    </source>
</evidence>
<protein>
    <submittedName>
        <fullName evidence="1">Uncharacterized protein</fullName>
    </submittedName>
</protein>
<comment type="caution">
    <text evidence="1">The sequence shown here is derived from an EMBL/GenBank/DDBJ whole genome shotgun (WGS) entry which is preliminary data.</text>
</comment>
<gene>
    <name evidence="1" type="ORF">SLEP1_g46415</name>
</gene>
<sequence length="329" mass="37397">MWQDIKDDIVGFVQEFHTNGKLVKGSNVSFITLMPKVPNPQCIEEYRPISLIRAMYKIIAKLLKWNRCWLSFGGKRTLLSSVLSSLPVFLMSIYLAPKEGKESLWLKIVKAKYGRGNDYWLNWVREGRGVGSNWWKDICKLDMLVEGKSGWLTNGFEFVVGEGKSTRTNPSTKWDCGNKINGIGISIGGDNCIHGRQKTCRNLLACCKIYKSKLELKTLGCGSTVQARFTPPSQAIFYLKTISQDLRKGHSRGYGTLKSHIKSVGFYGKQHWIKSQPEQTFSNKEFSKMSMKLYVASVMSMRKTETTSFYTVKLLWKYGINASLGGIYR</sequence>